<dbReference type="PANTHER" id="PTHR38454:SF1">
    <property type="entry name" value="INTEGRAL MEMBRANE PROTEIN"/>
    <property type="match status" value="1"/>
</dbReference>
<reference evidence="2 3" key="1">
    <citation type="journal article" date="2016" name="Nat. Commun.">
        <title>Thousands of microbial genomes shed light on interconnected biogeochemical processes in an aquifer system.</title>
        <authorList>
            <person name="Anantharaman K."/>
            <person name="Brown C.T."/>
            <person name="Hug L.A."/>
            <person name="Sharon I."/>
            <person name="Castelle C.J."/>
            <person name="Probst A.J."/>
            <person name="Thomas B.C."/>
            <person name="Singh A."/>
            <person name="Wilkins M.J."/>
            <person name="Karaoz U."/>
            <person name="Brodie E.L."/>
            <person name="Williams K.H."/>
            <person name="Hubbard S.S."/>
            <person name="Banfield J.F."/>
        </authorList>
    </citation>
    <scope>NUCLEOTIDE SEQUENCE [LARGE SCALE GENOMIC DNA]</scope>
</reference>
<feature type="transmembrane region" description="Helical" evidence="1">
    <location>
        <begin position="202"/>
        <end position="222"/>
    </location>
</feature>
<feature type="transmembrane region" description="Helical" evidence="1">
    <location>
        <begin position="461"/>
        <end position="479"/>
    </location>
</feature>
<feature type="transmembrane region" description="Helical" evidence="1">
    <location>
        <begin position="330"/>
        <end position="349"/>
    </location>
</feature>
<feature type="transmembrane region" description="Helical" evidence="1">
    <location>
        <begin position="293"/>
        <end position="315"/>
    </location>
</feature>
<feature type="transmembrane region" description="Helical" evidence="1">
    <location>
        <begin position="268"/>
        <end position="286"/>
    </location>
</feature>
<feature type="transmembrane region" description="Helical" evidence="1">
    <location>
        <begin position="361"/>
        <end position="383"/>
    </location>
</feature>
<sequence>MRLKVFLVFIVAVALPLLPQISGRFTFANGDVLNLHLPTLQFYADSLKAGQSFFWNPYTLGGFPSFASTAGGLLSPLNLALFSFLPMLNAHILAIVFNLALAGFFTAIFLKRLGLSFWPQIFGGMIFVFSQWFIVSDLGIVNSFPVLPLLFIVLWEAQNKKLPVVLGGLLLGFMWFAAHYNWIFMILASGMAFALYLGPKVVGKYLLMNLIGGVIAIPQIYSAFIYSQLSARTAVSFLEAQGGGLAVFDLPKLFLPFLRFSFLSNAEALIYIGLVPLCFLALGFFVKNKAANFFKILFVLSLILSVKYSPLFWILNKLPVFENFRGPSRWMFVGFFAASVLAAYSLEELPKLEIKSWLGRIFYWVGVSVLTLALLISMVIGLFGQRLQAWLIVFFDVNFYARTSQILPAQHYHQVVRNMFEEVRSAFAMSNLKFLFSALFLFLGILVIKAVFNKKEIKPKYLVLFSIANFLLVFGFYHANLPVKTWARQPETAQILQSRPGKAVSFLPGIFEWQKLSVPYGYNPEETFYFQSEILAPNLNVLYQIPSLDGYENLMPRRSARILSLLGSDRATTGEKLSEFSIPSEEKLNIFLQKKTLLDKLGIRTVISALPFPGDEFSKISEHTATTHAIPIYVYENSDARPVLYAAEKIVKISPDETAAFSLIQTLAADTDLLECDPCPGFSPSPVQDLKVLAKTNDSIQFQVQSQGDALIVFGQTNLPGWQAAVDGVRTEIFTVNSLYMGVVAPAGQHIVEFKYRLLQLLKRGN</sequence>
<comment type="caution">
    <text evidence="2">The sequence shown here is derived from an EMBL/GenBank/DDBJ whole genome shotgun (WGS) entry which is preliminary data.</text>
</comment>
<organism evidence="2 3">
    <name type="scientific">Candidatus Doudnabacteria bacterium RIFCSPHIGHO2_01_FULL_46_14</name>
    <dbReference type="NCBI Taxonomy" id="1817824"/>
    <lineage>
        <taxon>Bacteria</taxon>
        <taxon>Candidatus Doudnaibacteriota</taxon>
    </lineage>
</organism>
<keyword evidence="1" id="KW-0812">Transmembrane</keyword>
<feature type="transmembrane region" description="Helical" evidence="1">
    <location>
        <begin position="88"/>
        <end position="110"/>
    </location>
</feature>
<evidence type="ECO:0000313" key="2">
    <source>
        <dbReference type="EMBL" id="OGE78154.1"/>
    </source>
</evidence>
<accession>A0A1F5NKU7</accession>
<feature type="transmembrane region" description="Helical" evidence="1">
    <location>
        <begin position="140"/>
        <end position="157"/>
    </location>
</feature>
<feature type="transmembrane region" description="Helical" evidence="1">
    <location>
        <begin position="434"/>
        <end position="452"/>
    </location>
</feature>
<gene>
    <name evidence="2" type="ORF">A2751_03260</name>
</gene>
<dbReference type="PANTHER" id="PTHR38454">
    <property type="entry name" value="INTEGRAL MEMBRANE PROTEIN-RELATED"/>
    <property type="match status" value="1"/>
</dbReference>
<evidence type="ECO:0000256" key="1">
    <source>
        <dbReference type="SAM" id="Phobius"/>
    </source>
</evidence>
<dbReference type="Proteomes" id="UP000176864">
    <property type="component" value="Unassembled WGS sequence"/>
</dbReference>
<feature type="transmembrane region" description="Helical" evidence="1">
    <location>
        <begin position="169"/>
        <end position="196"/>
    </location>
</feature>
<evidence type="ECO:0008006" key="4">
    <source>
        <dbReference type="Google" id="ProtNLM"/>
    </source>
</evidence>
<protein>
    <recommendedName>
        <fullName evidence="4">Membrane protein 6-pyruvoyl-tetrahydropterin synthase-related domain-containing protein</fullName>
    </recommendedName>
</protein>
<proteinExistence type="predicted"/>
<dbReference type="AlphaFoldDB" id="A0A1F5NKU7"/>
<name>A0A1F5NKU7_9BACT</name>
<keyword evidence="1" id="KW-0472">Membrane</keyword>
<evidence type="ECO:0000313" key="3">
    <source>
        <dbReference type="Proteomes" id="UP000176864"/>
    </source>
</evidence>
<dbReference type="InterPro" id="IPR018580">
    <property type="entry name" value="Uncharacterised_YfhO"/>
</dbReference>
<keyword evidence="1" id="KW-1133">Transmembrane helix</keyword>
<dbReference type="EMBL" id="MFEK01000014">
    <property type="protein sequence ID" value="OGE78154.1"/>
    <property type="molecule type" value="Genomic_DNA"/>
</dbReference>
<dbReference type="STRING" id="1817824.A2751_03260"/>